<dbReference type="SUPFAM" id="SSF47384">
    <property type="entry name" value="Homodimeric domain of signal transducing histidine kinase"/>
    <property type="match status" value="1"/>
</dbReference>
<dbReference type="PRINTS" id="PR00344">
    <property type="entry name" value="BCTRLSENSOR"/>
</dbReference>
<keyword evidence="9" id="KW-0902">Two-component regulatory system</keyword>
<dbReference type="SMART" id="SM00388">
    <property type="entry name" value="HisKA"/>
    <property type="match status" value="1"/>
</dbReference>
<evidence type="ECO:0000256" key="10">
    <source>
        <dbReference type="ARBA" id="ARBA00023136"/>
    </source>
</evidence>
<dbReference type="InterPro" id="IPR004358">
    <property type="entry name" value="Sig_transdc_His_kin-like_C"/>
</dbReference>
<keyword evidence="5" id="KW-0808">Transferase</keyword>
<comment type="catalytic activity">
    <reaction evidence="1">
        <text>ATP + protein L-histidine = ADP + protein N-phospho-L-histidine.</text>
        <dbReference type="EC" id="2.7.13.3"/>
    </reaction>
</comment>
<name>A0ABY4S213_AQUTE</name>
<evidence type="ECO:0000256" key="2">
    <source>
        <dbReference type="ARBA" id="ARBA00004370"/>
    </source>
</evidence>
<dbReference type="Gene3D" id="3.30.565.10">
    <property type="entry name" value="Histidine kinase-like ATPase, C-terminal domain"/>
    <property type="match status" value="1"/>
</dbReference>
<evidence type="ECO:0000256" key="4">
    <source>
        <dbReference type="ARBA" id="ARBA00022553"/>
    </source>
</evidence>
<evidence type="ECO:0000259" key="12">
    <source>
        <dbReference type="PROSITE" id="PS50885"/>
    </source>
</evidence>
<evidence type="ECO:0000256" key="5">
    <source>
        <dbReference type="ARBA" id="ARBA00022679"/>
    </source>
</evidence>
<dbReference type="PANTHER" id="PTHR45436:SF1">
    <property type="entry name" value="SENSOR PROTEIN QSEC"/>
    <property type="match status" value="1"/>
</dbReference>
<keyword evidence="7 13" id="KW-0418">Kinase</keyword>
<dbReference type="EMBL" id="CP097635">
    <property type="protein sequence ID" value="URI07222.1"/>
    <property type="molecule type" value="Genomic_DNA"/>
</dbReference>
<proteinExistence type="predicted"/>
<dbReference type="EC" id="2.7.13.3" evidence="3"/>
<evidence type="ECO:0000256" key="7">
    <source>
        <dbReference type="ARBA" id="ARBA00022777"/>
    </source>
</evidence>
<sequence>MLPLLGAVAVDGWISWRDATSTASLMQDRLLLGAARIVAEQLQFQDGALPSQVPPAALELFEAGEADRVYYRVTTAAGRIATGYAELALPAGPLQPELPHFFSTQVRGQPVRAVAYLQPVPGEQGLEPVTVAVAQTMNGHAALARSLWARSMGQQALLLALVAGLVLLGLRRVLRPLLALRDAVLAREAGSLQPLAVPAQPAELQPLVAAINDYARRLDQYAGAQRSFLQNAAHQLRTPLTVLTTQVNYALRADGAQRQESLEAIRGTVAHSGRLVNQMLMLSAAEAQAEAGEGAEAPAATDLVPVLQQVLEQLAGQAEARHIDLGFEQEPPGPAWVAATPLALREIATNLVDNALRYTPPGGIVTARVEVAAGEVLLRVEDNGPGIPPEERERVFQRFYRLRDADSAGSGLGLPIVREFAARVGATVSLHDGPGGRGLAVVVRFSAAG</sequence>
<feature type="domain" description="Histidine kinase" evidence="11">
    <location>
        <begin position="231"/>
        <end position="449"/>
    </location>
</feature>
<dbReference type="InterPro" id="IPR036097">
    <property type="entry name" value="HisK_dim/P_sf"/>
</dbReference>
<keyword evidence="14" id="KW-1185">Reference proteome</keyword>
<dbReference type="InterPro" id="IPR036890">
    <property type="entry name" value="HATPase_C_sf"/>
</dbReference>
<dbReference type="InterPro" id="IPR003594">
    <property type="entry name" value="HATPase_dom"/>
</dbReference>
<evidence type="ECO:0000256" key="8">
    <source>
        <dbReference type="ARBA" id="ARBA00022989"/>
    </source>
</evidence>
<dbReference type="CDD" id="cd00075">
    <property type="entry name" value="HATPase"/>
    <property type="match status" value="1"/>
</dbReference>
<evidence type="ECO:0000313" key="13">
    <source>
        <dbReference type="EMBL" id="URI07222.1"/>
    </source>
</evidence>
<dbReference type="SMART" id="SM00387">
    <property type="entry name" value="HATPase_c"/>
    <property type="match status" value="1"/>
</dbReference>
<dbReference type="InterPro" id="IPR013727">
    <property type="entry name" value="2CSK_N"/>
</dbReference>
<dbReference type="CDD" id="cd00082">
    <property type="entry name" value="HisKA"/>
    <property type="match status" value="1"/>
</dbReference>
<evidence type="ECO:0000259" key="11">
    <source>
        <dbReference type="PROSITE" id="PS50109"/>
    </source>
</evidence>
<dbReference type="PROSITE" id="PS50885">
    <property type="entry name" value="HAMP"/>
    <property type="match status" value="1"/>
</dbReference>
<dbReference type="PROSITE" id="PS50109">
    <property type="entry name" value="HIS_KIN"/>
    <property type="match status" value="1"/>
</dbReference>
<dbReference type="Pfam" id="PF08521">
    <property type="entry name" value="2CSK_N"/>
    <property type="match status" value="1"/>
</dbReference>
<dbReference type="InterPro" id="IPR003661">
    <property type="entry name" value="HisK_dim/P_dom"/>
</dbReference>
<accession>A0ABY4S213</accession>
<evidence type="ECO:0000256" key="9">
    <source>
        <dbReference type="ARBA" id="ARBA00023012"/>
    </source>
</evidence>
<evidence type="ECO:0000313" key="14">
    <source>
        <dbReference type="Proteomes" id="UP001056201"/>
    </source>
</evidence>
<dbReference type="PANTHER" id="PTHR45436">
    <property type="entry name" value="SENSOR HISTIDINE KINASE YKOH"/>
    <property type="match status" value="1"/>
</dbReference>
<comment type="subcellular location">
    <subcellularLocation>
        <location evidence="2">Membrane</location>
    </subcellularLocation>
</comment>
<reference evidence="13" key="1">
    <citation type="submission" date="2022-05" db="EMBL/GenBank/DDBJ databases">
        <title>An RpoN-dependent PEP-CTERM gene is involved in floc formation of an Aquincola tertiaricarbonis strain.</title>
        <authorList>
            <person name="Qiu D."/>
            <person name="Xia M."/>
        </authorList>
    </citation>
    <scope>NUCLEOTIDE SEQUENCE</scope>
    <source>
        <strain evidence="13">RN12</strain>
    </source>
</reference>
<protein>
    <recommendedName>
        <fullName evidence="3">histidine kinase</fullName>
        <ecNumber evidence="3">2.7.13.3</ecNumber>
    </recommendedName>
</protein>
<gene>
    <name evidence="13" type="ORF">MW290_00935</name>
</gene>
<dbReference type="SUPFAM" id="SSF55874">
    <property type="entry name" value="ATPase domain of HSP90 chaperone/DNA topoisomerase II/histidine kinase"/>
    <property type="match status" value="1"/>
</dbReference>
<dbReference type="InterPro" id="IPR005467">
    <property type="entry name" value="His_kinase_dom"/>
</dbReference>
<dbReference type="Pfam" id="PF00512">
    <property type="entry name" value="HisKA"/>
    <property type="match status" value="1"/>
</dbReference>
<evidence type="ECO:0000256" key="6">
    <source>
        <dbReference type="ARBA" id="ARBA00022692"/>
    </source>
</evidence>
<evidence type="ECO:0000256" key="1">
    <source>
        <dbReference type="ARBA" id="ARBA00000085"/>
    </source>
</evidence>
<dbReference type="Pfam" id="PF02518">
    <property type="entry name" value="HATPase_c"/>
    <property type="match status" value="1"/>
</dbReference>
<organism evidence="13 14">
    <name type="scientific">Aquincola tertiaricarbonis</name>
    <dbReference type="NCBI Taxonomy" id="391953"/>
    <lineage>
        <taxon>Bacteria</taxon>
        <taxon>Pseudomonadati</taxon>
        <taxon>Pseudomonadota</taxon>
        <taxon>Betaproteobacteria</taxon>
        <taxon>Burkholderiales</taxon>
        <taxon>Sphaerotilaceae</taxon>
        <taxon>Aquincola</taxon>
    </lineage>
</organism>
<evidence type="ECO:0000256" key="3">
    <source>
        <dbReference type="ARBA" id="ARBA00012438"/>
    </source>
</evidence>
<dbReference type="InterPro" id="IPR050428">
    <property type="entry name" value="TCS_sensor_his_kinase"/>
</dbReference>
<keyword evidence="8" id="KW-1133">Transmembrane helix</keyword>
<dbReference type="Gene3D" id="1.10.287.130">
    <property type="match status" value="1"/>
</dbReference>
<dbReference type="Proteomes" id="UP001056201">
    <property type="component" value="Chromosome 1"/>
</dbReference>
<dbReference type="GO" id="GO:0016301">
    <property type="term" value="F:kinase activity"/>
    <property type="evidence" value="ECO:0007669"/>
    <property type="project" value="UniProtKB-KW"/>
</dbReference>
<feature type="domain" description="HAMP" evidence="12">
    <location>
        <begin position="171"/>
        <end position="223"/>
    </location>
</feature>
<dbReference type="RefSeq" id="WP_250195487.1">
    <property type="nucleotide sequence ID" value="NZ_CP097635.1"/>
</dbReference>
<keyword evidence="4" id="KW-0597">Phosphoprotein</keyword>
<keyword evidence="10" id="KW-0472">Membrane</keyword>
<keyword evidence="6" id="KW-0812">Transmembrane</keyword>
<dbReference type="InterPro" id="IPR003660">
    <property type="entry name" value="HAMP_dom"/>
</dbReference>